<evidence type="ECO:0008006" key="4">
    <source>
        <dbReference type="Google" id="ProtNLM"/>
    </source>
</evidence>
<dbReference type="InterPro" id="IPR019734">
    <property type="entry name" value="TPR_rpt"/>
</dbReference>
<dbReference type="Gene3D" id="3.40.50.300">
    <property type="entry name" value="P-loop containing nucleotide triphosphate hydrolases"/>
    <property type="match status" value="1"/>
</dbReference>
<dbReference type="SUPFAM" id="SSF48452">
    <property type="entry name" value="TPR-like"/>
    <property type="match status" value="1"/>
</dbReference>
<dbReference type="SUPFAM" id="SSF52540">
    <property type="entry name" value="P-loop containing nucleoside triphosphate hydrolases"/>
    <property type="match status" value="1"/>
</dbReference>
<keyword evidence="1" id="KW-0802">TPR repeat</keyword>
<dbReference type="InterPro" id="IPR011990">
    <property type="entry name" value="TPR-like_helical_dom_sf"/>
</dbReference>
<dbReference type="Gene3D" id="1.25.40.10">
    <property type="entry name" value="Tetratricopeptide repeat domain"/>
    <property type="match status" value="2"/>
</dbReference>
<reference evidence="2 3" key="1">
    <citation type="journal article" date="2016" name="Nat. Commun.">
        <title>Thousands of microbial genomes shed light on interconnected biogeochemical processes in an aquifer system.</title>
        <authorList>
            <person name="Anantharaman K."/>
            <person name="Brown C.T."/>
            <person name="Hug L.A."/>
            <person name="Sharon I."/>
            <person name="Castelle C.J."/>
            <person name="Probst A.J."/>
            <person name="Thomas B.C."/>
            <person name="Singh A."/>
            <person name="Wilkins M.J."/>
            <person name="Karaoz U."/>
            <person name="Brodie E.L."/>
            <person name="Williams K.H."/>
            <person name="Hubbard S.S."/>
            <person name="Banfield J.F."/>
        </authorList>
    </citation>
    <scope>NUCLEOTIDE SEQUENCE [LARGE SCALE GENOMIC DNA]</scope>
</reference>
<feature type="repeat" description="TPR" evidence="1">
    <location>
        <begin position="206"/>
        <end position="239"/>
    </location>
</feature>
<dbReference type="AlphaFoldDB" id="A0A1F5YPX9"/>
<dbReference type="Gene3D" id="2.60.40.10">
    <property type="entry name" value="Immunoglobulins"/>
    <property type="match status" value="1"/>
</dbReference>
<dbReference type="PANTHER" id="PTHR34301:SF8">
    <property type="entry name" value="ATPASE DOMAIN-CONTAINING PROTEIN"/>
    <property type="match status" value="1"/>
</dbReference>
<proteinExistence type="predicted"/>
<sequence length="906" mass="103343">MPQGLLKIIRKAAPVGCLALALAYSGLHGQDTWYSAYELALEKIAAGHWEEAIAPLELAVRLKPVPELNARTYGVWHRDYLPYFQLGLVYYNLGDNEKALENFKRSLAEGAIYNSPEQLELLRSYTNAIEGKTPSSVQQRQINQKIESEFKNGLELEGRGEMQEALLKFESVLTFDPQHKDAAEHIRRIKAEIEHRESEIRRRAEIADRLAHGKSLLEAQSYLEALTNFQKALALDPDNAEAQASITKVEALLERQAREKERRRQRIGNLLARGSRLFHGSELEAAKACFDSVLVLEPGNSEALIASRRAGRLIEERTRADIRASMLEEAARLMEHDSLITARDLLIGARQLGQSRDADSLYELLENSLAESERRRRMRDLPQVLLNLPADSAVRFTKPTASLSGTAADDDGILRIAITLNGRERDVFLFAGNGPAPGSQSFEENLDLAEGANRIELAVYDGEQNIAAISREVFYWPPFWKTPLFAGLCSGLLLLGGGGYYYYRRNAIHILLNRLRRRPFELIAPNPFIVGNPIRSREMFFGREDDFRYVKNKVDNEKYGSLIILFGERRAGKTSVLYQIVGGRLGTNYLPVFIDMQAMAVNDDSEFLGRLAEITSEALRPQQIDFELSVFEDHSKNPYPLFEKFIDKVLAAAGEQKLLLLVDEYELIEDKVEEGKIKKDIFLFLSGLVEHKAGLFLIFAGNHRLQDRKKSYWEPLLQRCDYRNISYLTPNDTRRLIQEPVRGKVFYLGSSIRTIMRLTAGQPFYTQLICRNIVEMLNEEKRNSIFDEDFSAIIREINDNPPPQMIYFWAGLGAQEKSILSALAECCRSQNYFTGQEDIAAVMKKYSLSLSADQIKKVCENMVGREILESDSKEEYRFRMDLFRLWIREEHNLFKVSQEIERQLAV</sequence>
<gene>
    <name evidence="2" type="ORF">A3F83_05335</name>
</gene>
<feature type="repeat" description="TPR" evidence="1">
    <location>
        <begin position="80"/>
        <end position="113"/>
    </location>
</feature>
<organism evidence="2 3">
    <name type="scientific">Candidatus Glassbacteria bacterium RIFCSPLOWO2_12_FULL_58_11</name>
    <dbReference type="NCBI Taxonomy" id="1817867"/>
    <lineage>
        <taxon>Bacteria</taxon>
        <taxon>Candidatus Glassiibacteriota</taxon>
    </lineage>
</organism>
<dbReference type="PROSITE" id="PS50005">
    <property type="entry name" value="TPR"/>
    <property type="match status" value="2"/>
</dbReference>
<dbReference type="Pfam" id="PF13181">
    <property type="entry name" value="TPR_8"/>
    <property type="match status" value="1"/>
</dbReference>
<dbReference type="PANTHER" id="PTHR34301">
    <property type="entry name" value="DNA-BINDING PROTEIN-RELATED"/>
    <property type="match status" value="1"/>
</dbReference>
<dbReference type="STRING" id="1817867.A3F83_05335"/>
<protein>
    <recommendedName>
        <fullName evidence="4">Orc1-like AAA ATPase domain-containing protein</fullName>
    </recommendedName>
</protein>
<dbReference type="Proteomes" id="UP000179129">
    <property type="component" value="Unassembled WGS sequence"/>
</dbReference>
<evidence type="ECO:0000313" key="2">
    <source>
        <dbReference type="EMBL" id="OGG02260.1"/>
    </source>
</evidence>
<evidence type="ECO:0000313" key="3">
    <source>
        <dbReference type="Proteomes" id="UP000179129"/>
    </source>
</evidence>
<dbReference type="InterPro" id="IPR027417">
    <property type="entry name" value="P-loop_NTPase"/>
</dbReference>
<dbReference type="InterPro" id="IPR013783">
    <property type="entry name" value="Ig-like_fold"/>
</dbReference>
<name>A0A1F5YPX9_9BACT</name>
<evidence type="ECO:0000256" key="1">
    <source>
        <dbReference type="PROSITE-ProRule" id="PRU00339"/>
    </source>
</evidence>
<comment type="caution">
    <text evidence="2">The sequence shown here is derived from an EMBL/GenBank/DDBJ whole genome shotgun (WGS) entry which is preliminary data.</text>
</comment>
<accession>A0A1F5YPX9</accession>
<dbReference type="EMBL" id="MFIX01000188">
    <property type="protein sequence ID" value="OGG02260.1"/>
    <property type="molecule type" value="Genomic_DNA"/>
</dbReference>
<dbReference type="SMART" id="SM00028">
    <property type="entry name" value="TPR"/>
    <property type="match status" value="4"/>
</dbReference>